<comment type="caution">
    <text evidence="2">The sequence shown here is derived from an EMBL/GenBank/DDBJ whole genome shotgun (WGS) entry which is preliminary data.</text>
</comment>
<accession>A0A2S6MZV3</accession>
<feature type="compositionally biased region" description="Polar residues" evidence="1">
    <location>
        <begin position="1"/>
        <end position="12"/>
    </location>
</feature>
<name>A0A2S6MZV3_RHOGL</name>
<evidence type="ECO:0008006" key="4">
    <source>
        <dbReference type="Google" id="ProtNLM"/>
    </source>
</evidence>
<dbReference type="AlphaFoldDB" id="A0A2S6MZV3"/>
<feature type="region of interest" description="Disordered" evidence="1">
    <location>
        <begin position="1"/>
        <end position="27"/>
    </location>
</feature>
<gene>
    <name evidence="2" type="ORF">CCS01_26075</name>
</gene>
<dbReference type="Proteomes" id="UP000239724">
    <property type="component" value="Unassembled WGS sequence"/>
</dbReference>
<organism evidence="2 3">
    <name type="scientific">Rhodopila globiformis</name>
    <name type="common">Rhodopseudomonas globiformis</name>
    <dbReference type="NCBI Taxonomy" id="1071"/>
    <lineage>
        <taxon>Bacteria</taxon>
        <taxon>Pseudomonadati</taxon>
        <taxon>Pseudomonadota</taxon>
        <taxon>Alphaproteobacteria</taxon>
        <taxon>Acetobacterales</taxon>
        <taxon>Acetobacteraceae</taxon>
        <taxon>Rhodopila</taxon>
    </lineage>
</organism>
<keyword evidence="3" id="KW-1185">Reference proteome</keyword>
<evidence type="ECO:0000313" key="2">
    <source>
        <dbReference type="EMBL" id="PPQ27879.1"/>
    </source>
</evidence>
<dbReference type="SUPFAM" id="SSF55486">
    <property type="entry name" value="Metalloproteases ('zincins'), catalytic domain"/>
    <property type="match status" value="1"/>
</dbReference>
<dbReference type="EMBL" id="NHRY01000252">
    <property type="protein sequence ID" value="PPQ27879.1"/>
    <property type="molecule type" value="Genomic_DNA"/>
</dbReference>
<evidence type="ECO:0000256" key="1">
    <source>
        <dbReference type="SAM" id="MobiDB-lite"/>
    </source>
</evidence>
<reference evidence="2 3" key="1">
    <citation type="journal article" date="2018" name="Arch. Microbiol.">
        <title>New insights into the metabolic potential of the phototrophic purple bacterium Rhodopila globiformis DSM 161(T) from its draft genome sequence and evidence for a vanadium-dependent nitrogenase.</title>
        <authorList>
            <person name="Imhoff J.F."/>
            <person name="Rahn T."/>
            <person name="Kunzel S."/>
            <person name="Neulinger S.C."/>
        </authorList>
    </citation>
    <scope>NUCLEOTIDE SEQUENCE [LARGE SCALE GENOMIC DNA]</scope>
    <source>
        <strain evidence="2 3">DSM 161</strain>
    </source>
</reference>
<evidence type="ECO:0000313" key="3">
    <source>
        <dbReference type="Proteomes" id="UP000239724"/>
    </source>
</evidence>
<sequence>MATKPTPSTAQVNAWEDDPGPAVEIARPAPDLSRQPLAYAFPHPQPAADKYQPGTAEFRYWTAAEALRRGADFWAPLLPVKSWQPGRTLSVKLDEGEDLNAFYDRQALNFFHGPGADGTLVFSGESPDVACHEMGHAILDAVKPDLWDAASQEAAAFHEGFGDISAILSALQLQSLRIAILNDTGGHLYRSSRLSRLAEQLGAAIRAQSPDAVEPDCLRNAVNSFTYSDPAELPSSAPASHLSSEPHSFSRVMSGAVFECLAGMLTASAADAKKPTEQELARVSTETGKIVIDAVVAAHVAPNFFAQVAAQMVQVSGAVNAAYPPVLRGVFVRRSILSLESVTSMAATALMPVAAVAAPAAQLALPGTRYGLAQPLLVQAPAQPRHFAITSGAPNGSSVQPPNALEAATAFVDDLFRNGRVDDQGLPASNARLVHTRRRLRTHRLKAEAAGVRLERQLFDCGFCCR</sequence>
<dbReference type="OrthoDB" id="178184at2"/>
<protein>
    <recommendedName>
        <fullName evidence="4">Peptidase M4 domain-containing protein</fullName>
    </recommendedName>
</protein>
<proteinExistence type="predicted"/>